<accession>A0ABY4V867</accession>
<dbReference type="RefSeq" id="WP_252082860.1">
    <property type="nucleotide sequence ID" value="NZ_CP092418.1"/>
</dbReference>
<reference evidence="1" key="1">
    <citation type="submission" date="2022-02" db="EMBL/GenBank/DDBJ databases">
        <title>Coral-associated bacteria.</title>
        <authorList>
            <person name="Tang K."/>
            <person name="Wang X."/>
        </authorList>
    </citation>
    <scope>NUCLEOTIDE SEQUENCE</scope>
    <source>
        <strain evidence="1">SCSIO 43006</strain>
    </source>
</reference>
<sequence>MLQRPEPANCFTDSSGALRLISCKLEFAQLLDASLDEIVEHGRANGVFMRHLLNALEHLAEVCQREKDKAALFNYLQRLANDNKNFIKSETDSTEIQQIISAIQKKLAS</sequence>
<keyword evidence="2" id="KW-1185">Reference proteome</keyword>
<gene>
    <name evidence="1" type="ORF">MJO52_15550</name>
</gene>
<dbReference type="Proteomes" id="UP001055658">
    <property type="component" value="Chromosome"/>
</dbReference>
<name>A0ABY4V867_9GAMM</name>
<evidence type="ECO:0000313" key="2">
    <source>
        <dbReference type="Proteomes" id="UP001055658"/>
    </source>
</evidence>
<protein>
    <submittedName>
        <fullName evidence="1">DUF2254 domain-containing protein</fullName>
    </submittedName>
</protein>
<dbReference type="EMBL" id="CP092418">
    <property type="protein sequence ID" value="USD20479.1"/>
    <property type="molecule type" value="Genomic_DNA"/>
</dbReference>
<evidence type="ECO:0000313" key="1">
    <source>
        <dbReference type="EMBL" id="USD20479.1"/>
    </source>
</evidence>
<organism evidence="1 2">
    <name type="scientific">Microbulbifer variabilis</name>
    <dbReference type="NCBI Taxonomy" id="266805"/>
    <lineage>
        <taxon>Bacteria</taxon>
        <taxon>Pseudomonadati</taxon>
        <taxon>Pseudomonadota</taxon>
        <taxon>Gammaproteobacteria</taxon>
        <taxon>Cellvibrionales</taxon>
        <taxon>Microbulbiferaceae</taxon>
        <taxon>Microbulbifer</taxon>
    </lineage>
</organism>
<proteinExistence type="predicted"/>